<dbReference type="Proteomes" id="UP001198602">
    <property type="component" value="Unassembled WGS sequence"/>
</dbReference>
<sequence>MKGVGSAYRRALRAQFSRRMLLLSGAPLALSLLLWGALLWTGLQPLLDWLQGVFADYGLFQASGSLLSSFGLGALKVMVVPLLAVALLLPLMIGSALLFMGVIAMPVIERHVGASQYPKLEKKEGGSFLGSVAINVGSTAVFALLWLLTLPLYALPPLAWLVQACLWAWVTSRVMSYDALAAHASAEERRSLVRRHRGALLAIGFVSGLAGALPGIAWMGGALLSIVLFPFLAMLSLWLYIMIFLFAGLWFQYFCLGALEELRTGAVGARAAGGPL</sequence>
<dbReference type="InterPro" id="IPR059112">
    <property type="entry name" value="CysZ/EI24"/>
</dbReference>
<accession>A0ABS7YGR4</accession>
<feature type="transmembrane region" description="Helical" evidence="5">
    <location>
        <begin position="82"/>
        <end position="108"/>
    </location>
</feature>
<keyword evidence="2 5" id="KW-0812">Transmembrane</keyword>
<evidence type="ECO:0000313" key="7">
    <source>
        <dbReference type="Proteomes" id="UP001198602"/>
    </source>
</evidence>
<comment type="subcellular location">
    <subcellularLocation>
        <location evidence="1">Membrane</location>
        <topology evidence="1">Multi-pass membrane protein</topology>
    </subcellularLocation>
</comment>
<keyword evidence="3 5" id="KW-1133">Transmembrane helix</keyword>
<feature type="transmembrane region" description="Helical" evidence="5">
    <location>
        <begin position="199"/>
        <end position="220"/>
    </location>
</feature>
<reference evidence="6 7" key="1">
    <citation type="submission" date="2021-07" db="EMBL/GenBank/DDBJ databases">
        <title>Characterization of Violacein-producing bacteria and related species.</title>
        <authorList>
            <person name="Wilson H.S."/>
            <person name="De Leon M.E."/>
        </authorList>
    </citation>
    <scope>NUCLEOTIDE SEQUENCE [LARGE SCALE GENOMIC DNA]</scope>
    <source>
        <strain evidence="6 7">HSC-2F05</strain>
    </source>
</reference>
<keyword evidence="4 5" id="KW-0472">Membrane</keyword>
<evidence type="ECO:0000256" key="4">
    <source>
        <dbReference type="ARBA" id="ARBA00023136"/>
    </source>
</evidence>
<comment type="caution">
    <text evidence="6">The sequence shown here is derived from an EMBL/GenBank/DDBJ whole genome shotgun (WGS) entry which is preliminary data.</text>
</comment>
<evidence type="ECO:0000256" key="2">
    <source>
        <dbReference type="ARBA" id="ARBA00022692"/>
    </source>
</evidence>
<evidence type="ECO:0000256" key="3">
    <source>
        <dbReference type="ARBA" id="ARBA00022989"/>
    </source>
</evidence>
<evidence type="ECO:0000313" key="6">
    <source>
        <dbReference type="EMBL" id="MCA1857525.1"/>
    </source>
</evidence>
<keyword evidence="7" id="KW-1185">Reference proteome</keyword>
<evidence type="ECO:0000256" key="5">
    <source>
        <dbReference type="SAM" id="Phobius"/>
    </source>
</evidence>
<protein>
    <submittedName>
        <fullName evidence="6">EI24 domain-containing protein</fullName>
    </submittedName>
</protein>
<name>A0ABS7YGR4_9BURK</name>
<feature type="transmembrane region" description="Helical" evidence="5">
    <location>
        <begin position="226"/>
        <end position="251"/>
    </location>
</feature>
<organism evidence="6 7">
    <name type="scientific">Massilia hydrophila</name>
    <dbReference type="NCBI Taxonomy" id="3044279"/>
    <lineage>
        <taxon>Bacteria</taxon>
        <taxon>Pseudomonadati</taxon>
        <taxon>Pseudomonadota</taxon>
        <taxon>Betaproteobacteria</taxon>
        <taxon>Burkholderiales</taxon>
        <taxon>Oxalobacteraceae</taxon>
        <taxon>Telluria group</taxon>
        <taxon>Massilia</taxon>
    </lineage>
</organism>
<feature type="transmembrane region" description="Helical" evidence="5">
    <location>
        <begin position="21"/>
        <end position="40"/>
    </location>
</feature>
<proteinExistence type="predicted"/>
<dbReference type="Pfam" id="PF07264">
    <property type="entry name" value="EI24"/>
    <property type="match status" value="1"/>
</dbReference>
<gene>
    <name evidence="6" type="ORF">LE190_16545</name>
</gene>
<dbReference type="EMBL" id="JAHYBX010000007">
    <property type="protein sequence ID" value="MCA1857525.1"/>
    <property type="molecule type" value="Genomic_DNA"/>
</dbReference>
<evidence type="ECO:0000256" key="1">
    <source>
        <dbReference type="ARBA" id="ARBA00004141"/>
    </source>
</evidence>
<dbReference type="RefSeq" id="WP_225239734.1">
    <property type="nucleotide sequence ID" value="NZ_JAHYBX010000007.1"/>
</dbReference>